<dbReference type="GO" id="GO:0030020">
    <property type="term" value="F:extracellular matrix structural constituent conferring tensile strength"/>
    <property type="evidence" value="ECO:0007669"/>
    <property type="project" value="TreeGrafter"/>
</dbReference>
<dbReference type="Proteomes" id="UP000202176">
    <property type="component" value="Segment"/>
</dbReference>
<sequence>MSSSDTNRFFRGVRIEVSPNPFSPTRLNIGGATGITGPTGPTGQTGATGEVGATGPTGPTGQSGPVGNTGATGVSGSTGEDGPTGPIGPNGNTGPVGPTGATGEIGEVGPTGSTGFTGPIGPIGATGATGEVGAVGDTGPIGATGPIGFTGPTGPIGATGEVGEIGAIGDTGPTGPIGNTGPTGVVGPTGPQGNTGPAGATGPAGEVGPTGNPGPGVSPNNFAGYIPGPIPSPATGAPEDIDNYATVLAGSGFDPSSGIFTVPTVPVGATGTIYYLNFAGTYRNTDAIALATPRISFFNLSTATEIAASTYGSGSGDTGGFVYEPDLNLTYIGPLTPGNQVVVRVSEFGTTTTATLRNLSFRGSLLDYQP</sequence>
<dbReference type="GO" id="GO:0005615">
    <property type="term" value="C:extracellular space"/>
    <property type="evidence" value="ECO:0007669"/>
    <property type="project" value="TreeGrafter"/>
</dbReference>
<accession>W5S6N7</accession>
<evidence type="ECO:0000256" key="1">
    <source>
        <dbReference type="SAM" id="MobiDB-lite"/>
    </source>
</evidence>
<dbReference type="Pfam" id="PF01391">
    <property type="entry name" value="Collagen"/>
    <property type="match status" value="2"/>
</dbReference>
<feature type="compositionally biased region" description="Polar residues" evidence="1">
    <location>
        <begin position="69"/>
        <end position="78"/>
    </location>
</feature>
<proteinExistence type="predicted"/>
<keyword evidence="2" id="KW-0176">Collagen</keyword>
<dbReference type="InterPro" id="IPR050149">
    <property type="entry name" value="Collagen_superfamily"/>
</dbReference>
<dbReference type="PANTHER" id="PTHR24023">
    <property type="entry name" value="COLLAGEN ALPHA"/>
    <property type="match status" value="1"/>
</dbReference>
<feature type="region of interest" description="Disordered" evidence="1">
    <location>
        <begin position="33"/>
        <end position="223"/>
    </location>
</feature>
<gene>
    <name evidence="2" type="ORF">pv_431</name>
</gene>
<organism evidence="2 3">
    <name type="scientific">Pithovirus sibericum</name>
    <dbReference type="NCBI Taxonomy" id="1450746"/>
    <lineage>
        <taxon>Viruses</taxon>
        <taxon>Pithoviruses</taxon>
        <taxon>Orthopithovirinae</taxon>
        <taxon>Alphapithovirus</taxon>
        <taxon>Alphapithovirus sibericum</taxon>
    </lineage>
</organism>
<dbReference type="RefSeq" id="YP_009001332.1">
    <property type="nucleotide sequence ID" value="NC_023423.1"/>
</dbReference>
<evidence type="ECO:0000313" key="3">
    <source>
        <dbReference type="Proteomes" id="UP000202176"/>
    </source>
</evidence>
<dbReference type="GO" id="GO:0031012">
    <property type="term" value="C:extracellular matrix"/>
    <property type="evidence" value="ECO:0007669"/>
    <property type="project" value="TreeGrafter"/>
</dbReference>
<feature type="compositionally biased region" description="Low complexity" evidence="1">
    <location>
        <begin position="83"/>
        <end position="102"/>
    </location>
</feature>
<dbReference type="PANTHER" id="PTHR24023:SF1095">
    <property type="entry name" value="EGF-LIKE DOMAIN-CONTAINING PROTEIN"/>
    <property type="match status" value="1"/>
</dbReference>
<name>W5S6N7_9VIRU</name>
<dbReference type="GeneID" id="18266458"/>
<dbReference type="GO" id="GO:0030198">
    <property type="term" value="P:extracellular matrix organization"/>
    <property type="evidence" value="ECO:0007669"/>
    <property type="project" value="TreeGrafter"/>
</dbReference>
<dbReference type="EMBL" id="KF740664">
    <property type="protein sequence ID" value="AHH01997.1"/>
    <property type="molecule type" value="Genomic_DNA"/>
</dbReference>
<reference evidence="2 3" key="1">
    <citation type="journal article" date="2014" name="Proc. Natl. Acad. Sci. U.S.A.">
        <title>Thirty-thousand-year-old distant relative of giant icosahedral DNA viruses with a pandoravirus morphology.</title>
        <authorList>
            <person name="Legendre M."/>
            <person name="Bartoli J."/>
            <person name="Shmakova L."/>
            <person name="Jeudy S."/>
            <person name="Labadie K."/>
            <person name="Adrait A."/>
            <person name="Lescot M."/>
            <person name="Poirot O."/>
            <person name="Bertaux L."/>
            <person name="Bruley C."/>
            <person name="Coute Y."/>
            <person name="Rivkina E."/>
            <person name="Abergel C."/>
            <person name="Claverie J.M."/>
        </authorList>
    </citation>
    <scope>NUCLEOTIDE SEQUENCE [LARGE SCALE GENOMIC DNA]</scope>
    <source>
        <strain evidence="2">P1084-T</strain>
    </source>
</reference>
<protein>
    <submittedName>
        <fullName evidence="2">Collagen triple helix repeat protein</fullName>
    </submittedName>
</protein>
<evidence type="ECO:0000313" key="2">
    <source>
        <dbReference type="EMBL" id="AHH01997.1"/>
    </source>
</evidence>
<dbReference type="KEGG" id="vg:18266458"/>
<feature type="compositionally biased region" description="Low complexity" evidence="1">
    <location>
        <begin position="125"/>
        <end position="210"/>
    </location>
</feature>
<feature type="compositionally biased region" description="Low complexity" evidence="1">
    <location>
        <begin position="35"/>
        <end position="66"/>
    </location>
</feature>
<dbReference type="InterPro" id="IPR008160">
    <property type="entry name" value="Collagen"/>
</dbReference>
<keyword evidence="3" id="KW-1185">Reference proteome</keyword>